<dbReference type="GeneID" id="66833284"/>
<sequence>MDTGCGAFFSWTSRRVTLPHCLRAVAAGTPARSGLTLDRRLVSGTVRGRLLAYHDADDDADYVALLIGDVVGSDDVPVRVVDEERLLVEGARSTEPAEILVGAPDARDPDAEQRELDRQLCLGGPVRSMLAHSGARSVTVDWCAVAAA</sequence>
<dbReference type="Proteomes" id="UP000042997">
    <property type="component" value="Unassembled WGS sequence"/>
</dbReference>
<evidence type="ECO:0000313" key="2">
    <source>
        <dbReference type="Proteomes" id="UP000042997"/>
    </source>
</evidence>
<dbReference type="RefSeq" id="WP_225222707.1">
    <property type="nucleotide sequence ID" value="NZ_CP023714.1"/>
</dbReference>
<dbReference type="AlphaFoldDB" id="A0A098BND1"/>
<proteinExistence type="predicted"/>
<dbReference type="EMBL" id="CCSD01000067">
    <property type="protein sequence ID" value="CDZ89740.1"/>
    <property type="molecule type" value="Genomic_DNA"/>
</dbReference>
<gene>
    <name evidence="1" type="ORF">RHRU231_550026</name>
</gene>
<reference evidence="1 2" key="1">
    <citation type="journal article" date="2014" name="Genome Announc.">
        <title>Draft Genome Sequence of Propane- and Butane-Oxidizing Actinobacterium Rhodococcus ruber IEGM 231.</title>
        <authorList>
            <person name="Ivshina I.B."/>
            <person name="Kuyukina M.S."/>
            <person name="Krivoruchko A.V."/>
            <person name="Barbe V."/>
            <person name="Fischer C."/>
        </authorList>
    </citation>
    <scope>NUCLEOTIDE SEQUENCE [LARGE SCALE GENOMIC DNA]</scope>
</reference>
<dbReference type="eggNOG" id="ENOG50303MX">
    <property type="taxonomic scope" value="Bacteria"/>
</dbReference>
<accession>A0A098BND1</accession>
<name>A0A098BND1_9NOCA</name>
<evidence type="ECO:0000313" key="1">
    <source>
        <dbReference type="EMBL" id="CDZ89740.1"/>
    </source>
</evidence>
<organism evidence="1 2">
    <name type="scientific">Rhodococcus ruber</name>
    <dbReference type="NCBI Taxonomy" id="1830"/>
    <lineage>
        <taxon>Bacteria</taxon>
        <taxon>Bacillati</taxon>
        <taxon>Actinomycetota</taxon>
        <taxon>Actinomycetes</taxon>
        <taxon>Mycobacteriales</taxon>
        <taxon>Nocardiaceae</taxon>
        <taxon>Rhodococcus</taxon>
    </lineage>
</organism>
<protein>
    <submittedName>
        <fullName evidence="1">Uncharacterized protein</fullName>
    </submittedName>
</protein>